<organism evidence="11 12">
    <name type="scientific">Candidatus Galacturonatibacter soehngenii</name>
    <dbReference type="NCBI Taxonomy" id="2307010"/>
    <lineage>
        <taxon>Bacteria</taxon>
        <taxon>Bacillati</taxon>
        <taxon>Bacillota</taxon>
        <taxon>Clostridia</taxon>
        <taxon>Lachnospirales</taxon>
        <taxon>Lachnospiraceae</taxon>
        <taxon>Candidatus Galacturonatibacter</taxon>
    </lineage>
</organism>
<dbReference type="PANTHER" id="PTHR32243:SF50">
    <property type="entry name" value="MALTOSE_MALTODEXTRIN TRANSPORT SYSTEM PERMEASE PROTEIN MALG"/>
    <property type="match status" value="1"/>
</dbReference>
<keyword evidence="8 9" id="KW-0472">Membrane</keyword>
<dbReference type="Gene3D" id="1.10.3720.10">
    <property type="entry name" value="MetI-like"/>
    <property type="match status" value="1"/>
</dbReference>
<dbReference type="GO" id="GO:0005886">
    <property type="term" value="C:plasma membrane"/>
    <property type="evidence" value="ECO:0007669"/>
    <property type="project" value="UniProtKB-SubCell"/>
</dbReference>
<evidence type="ECO:0000256" key="5">
    <source>
        <dbReference type="ARBA" id="ARBA00022597"/>
    </source>
</evidence>
<keyword evidence="4" id="KW-1003">Cell membrane</keyword>
<evidence type="ECO:0000313" key="11">
    <source>
        <dbReference type="EMBL" id="KAB1434366.1"/>
    </source>
</evidence>
<keyword evidence="5" id="KW-0762">Sugar transport</keyword>
<evidence type="ECO:0000256" key="2">
    <source>
        <dbReference type="ARBA" id="ARBA00009047"/>
    </source>
</evidence>
<dbReference type="PROSITE" id="PS50928">
    <property type="entry name" value="ABC_TM1"/>
    <property type="match status" value="1"/>
</dbReference>
<keyword evidence="12" id="KW-1185">Reference proteome</keyword>
<dbReference type="RefSeq" id="WP_151148418.1">
    <property type="nucleotide sequence ID" value="NZ_WAGX01000008.1"/>
</dbReference>
<evidence type="ECO:0000256" key="1">
    <source>
        <dbReference type="ARBA" id="ARBA00004651"/>
    </source>
</evidence>
<dbReference type="GO" id="GO:0015423">
    <property type="term" value="F:ABC-type maltose transporter activity"/>
    <property type="evidence" value="ECO:0007669"/>
    <property type="project" value="TreeGrafter"/>
</dbReference>
<feature type="transmembrane region" description="Helical" evidence="9">
    <location>
        <begin position="12"/>
        <end position="33"/>
    </location>
</feature>
<accession>A0A7V7UA91</accession>
<reference evidence="11 12" key="1">
    <citation type="submission" date="2019-09" db="EMBL/GenBank/DDBJ databases">
        <authorList>
            <person name="Valk L.C."/>
        </authorList>
    </citation>
    <scope>NUCLEOTIDE SEQUENCE [LARGE SCALE GENOMIC DNA]</scope>
    <source>
        <strain evidence="11">GalUA</strain>
    </source>
</reference>
<keyword evidence="7 9" id="KW-1133">Transmembrane helix</keyword>
<dbReference type="EMBL" id="WAGX01000008">
    <property type="protein sequence ID" value="KAB1434366.1"/>
    <property type="molecule type" value="Genomic_DNA"/>
</dbReference>
<protein>
    <submittedName>
        <fullName evidence="11">Sugar ABC transporter permease</fullName>
    </submittedName>
</protein>
<feature type="transmembrane region" description="Helical" evidence="9">
    <location>
        <begin position="98"/>
        <end position="122"/>
    </location>
</feature>
<dbReference type="Pfam" id="PF00528">
    <property type="entry name" value="BPD_transp_1"/>
    <property type="match status" value="1"/>
</dbReference>
<keyword evidence="3 9" id="KW-0813">Transport</keyword>
<feature type="domain" description="ABC transmembrane type-1" evidence="10">
    <location>
        <begin position="63"/>
        <end position="255"/>
    </location>
</feature>
<dbReference type="GO" id="GO:0042956">
    <property type="term" value="P:maltodextrin transmembrane transport"/>
    <property type="evidence" value="ECO:0007669"/>
    <property type="project" value="TreeGrafter"/>
</dbReference>
<evidence type="ECO:0000256" key="3">
    <source>
        <dbReference type="ARBA" id="ARBA00022448"/>
    </source>
</evidence>
<evidence type="ECO:0000256" key="6">
    <source>
        <dbReference type="ARBA" id="ARBA00022692"/>
    </source>
</evidence>
<sequence>MKKKITACLIHVELIFMSFVVLTPIMWVLLSAFQKGNGMGRFNELTLSNFKRLFQETNYKHWFFNTLQIAALSTIISVFLIMLTAWVMSRFQFKGRKIGLLTVMILSMFPTFLSMTAIYTLFLNLGLVGNPISLVIVYSVGAIPYNTWLVKGYLDGIPSSIDEAAYMDGCTKLQTFYKVILPVSKPIITYCAVSQFILPWMDYILPNILLSKDKSKTLAVGLFALINGQESINFTIFAAGAVLVALPISIVFILFQKYLVQGVAAGADKG</sequence>
<reference evidence="11 12" key="2">
    <citation type="submission" date="2020-02" db="EMBL/GenBank/DDBJ databases">
        <title>Candidatus Galacturonibacter soehngenii shows hetero-acetogenic catabolism of galacturonic acid but lacks a canonical carbon monoxide dehydrogenase/acetyl-CoA synthase complex.</title>
        <authorList>
            <person name="Diender M."/>
            <person name="Stouten G.R."/>
            <person name="Petersen J.F."/>
            <person name="Nielsen P.H."/>
            <person name="Dueholm M.S."/>
            <person name="Pronk J.T."/>
            <person name="Van Loosdrecht M.C.M."/>
        </authorList>
    </citation>
    <scope>NUCLEOTIDE SEQUENCE [LARGE SCALE GENOMIC DNA]</scope>
    <source>
        <strain evidence="11">GalUA</strain>
    </source>
</reference>
<evidence type="ECO:0000259" key="10">
    <source>
        <dbReference type="PROSITE" id="PS50928"/>
    </source>
</evidence>
<feature type="transmembrane region" description="Helical" evidence="9">
    <location>
        <begin position="62"/>
        <end position="86"/>
    </location>
</feature>
<dbReference type="Proteomes" id="UP000461768">
    <property type="component" value="Unassembled WGS sequence"/>
</dbReference>
<evidence type="ECO:0000256" key="7">
    <source>
        <dbReference type="ARBA" id="ARBA00022989"/>
    </source>
</evidence>
<comment type="caution">
    <text evidence="11">The sequence shown here is derived from an EMBL/GenBank/DDBJ whole genome shotgun (WGS) entry which is preliminary data.</text>
</comment>
<name>A0A7V7UA91_9FIRM</name>
<feature type="transmembrane region" description="Helical" evidence="9">
    <location>
        <begin position="231"/>
        <end position="255"/>
    </location>
</feature>
<comment type="similarity">
    <text evidence="2">Belongs to the binding-protein-dependent transport system permease family. MalFG subfamily.</text>
</comment>
<dbReference type="InterPro" id="IPR050901">
    <property type="entry name" value="BP-dep_ABC_trans_perm"/>
</dbReference>
<dbReference type="InterPro" id="IPR035906">
    <property type="entry name" value="MetI-like_sf"/>
</dbReference>
<evidence type="ECO:0000256" key="4">
    <source>
        <dbReference type="ARBA" id="ARBA00022475"/>
    </source>
</evidence>
<evidence type="ECO:0000256" key="9">
    <source>
        <dbReference type="RuleBase" id="RU363032"/>
    </source>
</evidence>
<proteinExistence type="inferred from homology"/>
<dbReference type="CDD" id="cd06261">
    <property type="entry name" value="TM_PBP2"/>
    <property type="match status" value="1"/>
</dbReference>
<gene>
    <name evidence="11" type="ORF">F7O84_17925</name>
</gene>
<evidence type="ECO:0000313" key="12">
    <source>
        <dbReference type="Proteomes" id="UP000461768"/>
    </source>
</evidence>
<keyword evidence="6 9" id="KW-0812">Transmembrane</keyword>
<evidence type="ECO:0000256" key="8">
    <source>
        <dbReference type="ARBA" id="ARBA00023136"/>
    </source>
</evidence>
<comment type="subcellular location">
    <subcellularLocation>
        <location evidence="1 9">Cell membrane</location>
        <topology evidence="1 9">Multi-pass membrane protein</topology>
    </subcellularLocation>
</comment>
<dbReference type="OrthoDB" id="9794684at2"/>
<dbReference type="AlphaFoldDB" id="A0A7V7UA91"/>
<dbReference type="PANTHER" id="PTHR32243">
    <property type="entry name" value="MALTOSE TRANSPORT SYSTEM PERMEASE-RELATED"/>
    <property type="match status" value="1"/>
</dbReference>
<dbReference type="InterPro" id="IPR000515">
    <property type="entry name" value="MetI-like"/>
</dbReference>
<dbReference type="SUPFAM" id="SSF161098">
    <property type="entry name" value="MetI-like"/>
    <property type="match status" value="1"/>
</dbReference>